<comment type="caution">
    <text evidence="1">The sequence shown here is derived from an EMBL/GenBank/DDBJ whole genome shotgun (WGS) entry which is preliminary data.</text>
</comment>
<dbReference type="EMBL" id="JAGPXC010000007">
    <property type="protein sequence ID" value="KAH6648657.1"/>
    <property type="molecule type" value="Genomic_DNA"/>
</dbReference>
<reference evidence="1" key="1">
    <citation type="journal article" date="2021" name="Nat. Commun.">
        <title>Genetic determinants of endophytism in the Arabidopsis root mycobiome.</title>
        <authorList>
            <person name="Mesny F."/>
            <person name="Miyauchi S."/>
            <person name="Thiergart T."/>
            <person name="Pickel B."/>
            <person name="Atanasova L."/>
            <person name="Karlsson M."/>
            <person name="Huettel B."/>
            <person name="Barry K.W."/>
            <person name="Haridas S."/>
            <person name="Chen C."/>
            <person name="Bauer D."/>
            <person name="Andreopoulos W."/>
            <person name="Pangilinan J."/>
            <person name="LaButti K."/>
            <person name="Riley R."/>
            <person name="Lipzen A."/>
            <person name="Clum A."/>
            <person name="Drula E."/>
            <person name="Henrissat B."/>
            <person name="Kohler A."/>
            <person name="Grigoriev I.V."/>
            <person name="Martin F.M."/>
            <person name="Hacquard S."/>
        </authorList>
    </citation>
    <scope>NUCLEOTIDE SEQUENCE</scope>
    <source>
        <strain evidence="1">MPI-SDFR-AT-0073</strain>
    </source>
</reference>
<proteinExistence type="predicted"/>
<dbReference type="RefSeq" id="XP_045955164.1">
    <property type="nucleotide sequence ID" value="XM_046096477.1"/>
</dbReference>
<organism evidence="1 2">
    <name type="scientific">Truncatella angustata</name>
    <dbReference type="NCBI Taxonomy" id="152316"/>
    <lineage>
        <taxon>Eukaryota</taxon>
        <taxon>Fungi</taxon>
        <taxon>Dikarya</taxon>
        <taxon>Ascomycota</taxon>
        <taxon>Pezizomycotina</taxon>
        <taxon>Sordariomycetes</taxon>
        <taxon>Xylariomycetidae</taxon>
        <taxon>Amphisphaeriales</taxon>
        <taxon>Sporocadaceae</taxon>
        <taxon>Truncatella</taxon>
    </lineage>
</organism>
<protein>
    <submittedName>
        <fullName evidence="1">Uncharacterized protein</fullName>
    </submittedName>
</protein>
<dbReference type="AlphaFoldDB" id="A0A9P8UEX9"/>
<sequence>MRLLFLQPLVSRLNGILLTVRCVSRNPRPIVTSLMSDLKMVLFPSDRQISKRDSSGRLRGYYIRRVELRRSTDEAVKIAAGMLIQGRLSDVFIECSSERLTSQAIGGSESRISHPPYDWQSKRIEIRACWADETRFHWLFPHGAIINTLGQKWNQFRCN</sequence>
<keyword evidence="2" id="KW-1185">Reference proteome</keyword>
<gene>
    <name evidence="1" type="ORF">BKA67DRAFT_369743</name>
</gene>
<evidence type="ECO:0000313" key="1">
    <source>
        <dbReference type="EMBL" id="KAH6648657.1"/>
    </source>
</evidence>
<accession>A0A9P8UEX9</accession>
<dbReference type="GeneID" id="70125369"/>
<evidence type="ECO:0000313" key="2">
    <source>
        <dbReference type="Proteomes" id="UP000758603"/>
    </source>
</evidence>
<name>A0A9P8UEX9_9PEZI</name>
<dbReference type="Proteomes" id="UP000758603">
    <property type="component" value="Unassembled WGS sequence"/>
</dbReference>